<evidence type="ECO:0000256" key="3">
    <source>
        <dbReference type="PROSITE-ProRule" id="PRU00492"/>
    </source>
</evidence>
<dbReference type="AlphaFoldDB" id="A0A2M8G9P8"/>
<keyword evidence="2 3" id="KW-0067">ATP-binding</keyword>
<feature type="non-terminal residue" evidence="5">
    <location>
        <position position="71"/>
    </location>
</feature>
<name>A0A2M8G9P8_9BACT</name>
<dbReference type="EMBL" id="PFQR01000025">
    <property type="protein sequence ID" value="PJC70000.1"/>
    <property type="molecule type" value="Genomic_DNA"/>
</dbReference>
<gene>
    <name evidence="5" type="ORF">CO014_00885</name>
</gene>
<keyword evidence="1 3" id="KW-0547">Nucleotide-binding</keyword>
<evidence type="ECO:0000313" key="5">
    <source>
        <dbReference type="EMBL" id="PJC70000.1"/>
    </source>
</evidence>
<proteinExistence type="predicted"/>
<protein>
    <recommendedName>
        <fullName evidence="4">ATP-cone domain-containing protein</fullName>
    </recommendedName>
</protein>
<reference evidence="6" key="1">
    <citation type="submission" date="2017-09" db="EMBL/GenBank/DDBJ databases">
        <title>Depth-based differentiation of microbial function through sediment-hosted aquifers and enrichment of novel symbionts in the deep terrestrial subsurface.</title>
        <authorList>
            <person name="Probst A.J."/>
            <person name="Ladd B."/>
            <person name="Jarett J.K."/>
            <person name="Geller-Mcgrath D.E."/>
            <person name="Sieber C.M.K."/>
            <person name="Emerson J.B."/>
            <person name="Anantharaman K."/>
            <person name="Thomas B.C."/>
            <person name="Malmstrom R."/>
            <person name="Stieglmeier M."/>
            <person name="Klingl A."/>
            <person name="Woyke T."/>
            <person name="Ryan C.M."/>
            <person name="Banfield J.F."/>
        </authorList>
    </citation>
    <scope>NUCLEOTIDE SEQUENCE [LARGE SCALE GENOMIC DNA]</scope>
</reference>
<dbReference type="GO" id="GO:0005524">
    <property type="term" value="F:ATP binding"/>
    <property type="evidence" value="ECO:0007669"/>
    <property type="project" value="UniProtKB-UniRule"/>
</dbReference>
<dbReference type="InterPro" id="IPR005144">
    <property type="entry name" value="ATP-cone_dom"/>
</dbReference>
<evidence type="ECO:0000256" key="2">
    <source>
        <dbReference type="ARBA" id="ARBA00022840"/>
    </source>
</evidence>
<sequence length="71" mass="7692">MAKQVIKRDGTKEAFDGEKMRKSIEVAAISAGFSINRTNEVADQILGAVFKIASGKEEIATSELSKSVFDQ</sequence>
<comment type="caution">
    <text evidence="5">The sequence shown here is derived from an EMBL/GenBank/DDBJ whole genome shotgun (WGS) entry which is preliminary data.</text>
</comment>
<dbReference type="PROSITE" id="PS51161">
    <property type="entry name" value="ATP_CONE"/>
    <property type="match status" value="1"/>
</dbReference>
<accession>A0A2M8G9P8</accession>
<feature type="domain" description="ATP-cone" evidence="4">
    <location>
        <begin position="3"/>
        <end position="71"/>
    </location>
</feature>
<evidence type="ECO:0000313" key="6">
    <source>
        <dbReference type="Proteomes" id="UP000229041"/>
    </source>
</evidence>
<organism evidence="5 6">
    <name type="scientific">Candidatus Tagabacteria bacterium CG_4_8_14_3_um_filter_41_8</name>
    <dbReference type="NCBI Taxonomy" id="1975018"/>
    <lineage>
        <taxon>Bacteria</taxon>
        <taxon>Candidatus Tagaibacteriota</taxon>
    </lineage>
</organism>
<dbReference type="Pfam" id="PF03477">
    <property type="entry name" value="ATP-cone"/>
    <property type="match status" value="1"/>
</dbReference>
<evidence type="ECO:0000259" key="4">
    <source>
        <dbReference type="PROSITE" id="PS51161"/>
    </source>
</evidence>
<evidence type="ECO:0000256" key="1">
    <source>
        <dbReference type="ARBA" id="ARBA00022741"/>
    </source>
</evidence>
<dbReference type="Proteomes" id="UP000229041">
    <property type="component" value="Unassembled WGS sequence"/>
</dbReference>